<keyword evidence="5 8" id="KW-0812">Transmembrane</keyword>
<dbReference type="NCBIfam" id="TIGR00795">
    <property type="entry name" value="lctP"/>
    <property type="match status" value="1"/>
</dbReference>
<evidence type="ECO:0000313" key="10">
    <source>
        <dbReference type="Proteomes" id="UP000036873"/>
    </source>
</evidence>
<dbReference type="GO" id="GO:0015295">
    <property type="term" value="F:solute:proton symporter activity"/>
    <property type="evidence" value="ECO:0007669"/>
    <property type="project" value="TreeGrafter"/>
</dbReference>
<keyword evidence="6 8" id="KW-1133">Transmembrane helix</keyword>
<protein>
    <recommendedName>
        <fullName evidence="8">L-lactate permease</fullName>
    </recommendedName>
</protein>
<evidence type="ECO:0000256" key="5">
    <source>
        <dbReference type="ARBA" id="ARBA00022692"/>
    </source>
</evidence>
<feature type="transmembrane region" description="Helical" evidence="8">
    <location>
        <begin position="104"/>
        <end position="124"/>
    </location>
</feature>
<feature type="transmembrane region" description="Helical" evidence="8">
    <location>
        <begin position="61"/>
        <end position="83"/>
    </location>
</feature>
<proteinExistence type="inferred from homology"/>
<dbReference type="InterPro" id="IPR003804">
    <property type="entry name" value="Lactate_perm"/>
</dbReference>
<evidence type="ECO:0000256" key="2">
    <source>
        <dbReference type="ARBA" id="ARBA00010100"/>
    </source>
</evidence>
<comment type="caution">
    <text evidence="9">The sequence shown here is derived from an EMBL/GenBank/DDBJ whole genome shotgun (WGS) entry which is preliminary data.</text>
</comment>
<reference evidence="10" key="1">
    <citation type="submission" date="2015-07" db="EMBL/GenBank/DDBJ databases">
        <title>Draft genome sequence of Acetobacterium bakii DSM 8293, a potential psychrophilic chemical producer through syngas fermentation.</title>
        <authorList>
            <person name="Song Y."/>
            <person name="Hwang S."/>
            <person name="Cho B.-K."/>
        </authorList>
    </citation>
    <scope>NUCLEOTIDE SEQUENCE [LARGE SCALE GENOMIC DNA]</scope>
    <source>
        <strain evidence="10">DSM 8239</strain>
    </source>
</reference>
<feature type="transmembrane region" description="Helical" evidence="8">
    <location>
        <begin position="130"/>
        <end position="151"/>
    </location>
</feature>
<feature type="transmembrane region" description="Helical" evidence="8">
    <location>
        <begin position="31"/>
        <end position="49"/>
    </location>
</feature>
<comment type="function">
    <text evidence="8">Uptake of L-lactate across the membrane. Can also transport D-lactate and glycolate.</text>
</comment>
<dbReference type="RefSeq" id="WP_050739777.1">
    <property type="nucleotide sequence ID" value="NZ_LGYO01000017.1"/>
</dbReference>
<dbReference type="PATRIC" id="fig|52689.4.peg.633"/>
<feature type="transmembrane region" description="Helical" evidence="8">
    <location>
        <begin position="400"/>
        <end position="417"/>
    </location>
</feature>
<feature type="transmembrane region" description="Helical" evidence="8">
    <location>
        <begin position="184"/>
        <end position="202"/>
    </location>
</feature>
<dbReference type="PANTHER" id="PTHR30003">
    <property type="entry name" value="L-LACTATE PERMEASE"/>
    <property type="match status" value="1"/>
</dbReference>
<feature type="transmembrane region" description="Helical" evidence="8">
    <location>
        <begin position="158"/>
        <end position="178"/>
    </location>
</feature>
<dbReference type="GO" id="GO:0015129">
    <property type="term" value="F:lactate transmembrane transporter activity"/>
    <property type="evidence" value="ECO:0007669"/>
    <property type="project" value="UniProtKB-UniRule"/>
</dbReference>
<gene>
    <name evidence="9" type="ORF">AKG39_07565</name>
</gene>
<comment type="similarity">
    <text evidence="2 8">Belongs to the lactate permease family.</text>
</comment>
<evidence type="ECO:0000256" key="4">
    <source>
        <dbReference type="ARBA" id="ARBA00022475"/>
    </source>
</evidence>
<evidence type="ECO:0000256" key="3">
    <source>
        <dbReference type="ARBA" id="ARBA00022448"/>
    </source>
</evidence>
<accession>A0A0L6U137</accession>
<feature type="transmembrane region" description="Helical" evidence="8">
    <location>
        <begin position="324"/>
        <end position="347"/>
    </location>
</feature>
<feature type="transmembrane region" description="Helical" evidence="8">
    <location>
        <begin position="280"/>
        <end position="304"/>
    </location>
</feature>
<feature type="transmembrane region" description="Helical" evidence="8">
    <location>
        <begin position="241"/>
        <end position="260"/>
    </location>
</feature>
<keyword evidence="3 8" id="KW-0813">Transport</keyword>
<evidence type="ECO:0000313" key="9">
    <source>
        <dbReference type="EMBL" id="KNZ42231.1"/>
    </source>
</evidence>
<dbReference type="AlphaFoldDB" id="A0A0L6U137"/>
<evidence type="ECO:0000256" key="7">
    <source>
        <dbReference type="ARBA" id="ARBA00023136"/>
    </source>
</evidence>
<dbReference type="OrthoDB" id="9761056at2"/>
<dbReference type="GO" id="GO:0005886">
    <property type="term" value="C:plasma membrane"/>
    <property type="evidence" value="ECO:0007669"/>
    <property type="project" value="UniProtKB-SubCell"/>
</dbReference>
<keyword evidence="4 8" id="KW-1003">Cell membrane</keyword>
<feature type="transmembrane region" description="Helical" evidence="8">
    <location>
        <begin position="6"/>
        <end position="24"/>
    </location>
</feature>
<evidence type="ECO:0000256" key="6">
    <source>
        <dbReference type="ARBA" id="ARBA00022989"/>
    </source>
</evidence>
<feature type="transmembrane region" description="Helical" evidence="8">
    <location>
        <begin position="368"/>
        <end position="394"/>
    </location>
</feature>
<dbReference type="EMBL" id="LGYO01000017">
    <property type="protein sequence ID" value="KNZ42231.1"/>
    <property type="molecule type" value="Genomic_DNA"/>
</dbReference>
<comment type="subcellular location">
    <subcellularLocation>
        <location evidence="1 8">Cell membrane</location>
        <topology evidence="1 8">Multi-pass membrane protein</topology>
    </subcellularLocation>
</comment>
<dbReference type="STRING" id="52689.AKG39_07565"/>
<organism evidence="9 10">
    <name type="scientific">Acetobacterium bakii</name>
    <dbReference type="NCBI Taxonomy" id="52689"/>
    <lineage>
        <taxon>Bacteria</taxon>
        <taxon>Bacillati</taxon>
        <taxon>Bacillota</taxon>
        <taxon>Clostridia</taxon>
        <taxon>Eubacteriales</taxon>
        <taxon>Eubacteriaceae</taxon>
        <taxon>Acetobacterium</taxon>
    </lineage>
</organism>
<keyword evidence="7 8" id="KW-0472">Membrane</keyword>
<dbReference type="PANTHER" id="PTHR30003:SF0">
    <property type="entry name" value="GLYCOLATE PERMEASE GLCA-RELATED"/>
    <property type="match status" value="1"/>
</dbReference>
<dbReference type="Pfam" id="PF02652">
    <property type="entry name" value="Lactate_perm"/>
    <property type="match status" value="1"/>
</dbReference>
<feature type="transmembrane region" description="Helical" evidence="8">
    <location>
        <begin position="214"/>
        <end position="235"/>
    </location>
</feature>
<dbReference type="Proteomes" id="UP000036873">
    <property type="component" value="Unassembled WGS sequence"/>
</dbReference>
<sequence length="513" mass="53834">MNNYVLFFIALIPVIWLIVSLGVLKIPGHKACPIALVITIALSILVWKMPITDSLSAALEGAAMAIWPIMLVIVAAVFTYNLATYTGGMETIKKMMTSISTDQRILVLIVAWGFGGFLEAIAGFGTAVAIPASILAALGFNPVFAAIICLIANTTPTAFGAIGLPVSTLAQVTGLNVTDLSFTVALQLFIMIIVVPFILVMITGKGFKSLKGVFIITLMAGLSFALPQIFVAKYLGSELPAIVGSVVCMAVVITMAKVFYKDTAAKNVEKIDLKTAIMAWLPFILVFVIIILCSSLFPMINGALAQVKTTIQIYTGPHGKPFTFLWLSTPGTLIIIATYLAGLIQGVKFGELTRILGKTMKQMSKSAITIMSIVALAKVMSYSGMIGVIATILVLITGSYYPLIAPLIGALGTFVTGSDTSANVLFGSLQVEAANSIGMSPYWLAAANTAGATAGKMISPQSIAVATAATGIIGSEGKILTTTLKFCALYVVIIGIVVYFGEPLVAGLLATFG</sequence>
<keyword evidence="10" id="KW-1185">Reference proteome</keyword>
<evidence type="ECO:0000256" key="1">
    <source>
        <dbReference type="ARBA" id="ARBA00004651"/>
    </source>
</evidence>
<feature type="transmembrane region" description="Helical" evidence="8">
    <location>
        <begin position="487"/>
        <end position="512"/>
    </location>
</feature>
<evidence type="ECO:0000256" key="8">
    <source>
        <dbReference type="RuleBase" id="RU365092"/>
    </source>
</evidence>
<name>A0A0L6U137_9FIRM</name>